<comment type="function">
    <text evidence="12">CIPK serine-threonine protein kinases interact with CBL proteins. Binding of a CBL protein to the regulatory NAF domain of CIPK protein lead to the activation of the kinase in a calcium-dependent manner.</text>
</comment>
<evidence type="ECO:0000256" key="12">
    <source>
        <dbReference type="ARBA" id="ARBA00058225"/>
    </source>
</evidence>
<comment type="catalytic activity">
    <reaction evidence="11">
        <text>L-seryl-[protein] + ATP = O-phospho-L-seryl-[protein] + ADP + H(+)</text>
        <dbReference type="Rhea" id="RHEA:17989"/>
        <dbReference type="Rhea" id="RHEA-COMP:9863"/>
        <dbReference type="Rhea" id="RHEA-COMP:11604"/>
        <dbReference type="ChEBI" id="CHEBI:15378"/>
        <dbReference type="ChEBI" id="CHEBI:29999"/>
        <dbReference type="ChEBI" id="CHEBI:30616"/>
        <dbReference type="ChEBI" id="CHEBI:83421"/>
        <dbReference type="ChEBI" id="CHEBI:456216"/>
        <dbReference type="EC" id="2.7.11.1"/>
    </reaction>
</comment>
<evidence type="ECO:0000256" key="5">
    <source>
        <dbReference type="ARBA" id="ARBA00022679"/>
    </source>
</evidence>
<keyword evidence="6" id="KW-0547">Nucleotide-binding</keyword>
<dbReference type="FunFam" id="1.10.510.10:FF:000571">
    <property type="entry name" value="Maternal embryonic leucine zipper kinase"/>
    <property type="match status" value="1"/>
</dbReference>
<dbReference type="PANTHER" id="PTHR43895">
    <property type="entry name" value="CALCIUM/CALMODULIN-DEPENDENT PROTEIN KINASE KINASE-RELATED"/>
    <property type="match status" value="1"/>
</dbReference>
<organism evidence="13">
    <name type="scientific">Aegilops tauschii</name>
    <name type="common">Tausch's goatgrass</name>
    <name type="synonym">Aegilops squarrosa</name>
    <dbReference type="NCBI Taxonomy" id="37682"/>
    <lineage>
        <taxon>Eukaryota</taxon>
        <taxon>Viridiplantae</taxon>
        <taxon>Streptophyta</taxon>
        <taxon>Embryophyta</taxon>
        <taxon>Tracheophyta</taxon>
        <taxon>Spermatophyta</taxon>
        <taxon>Magnoliopsida</taxon>
        <taxon>Liliopsida</taxon>
        <taxon>Poales</taxon>
        <taxon>Poaceae</taxon>
        <taxon>BOP clade</taxon>
        <taxon>Pooideae</taxon>
        <taxon>Triticodae</taxon>
        <taxon>Triticeae</taxon>
        <taxon>Triticinae</taxon>
        <taxon>Aegilops</taxon>
    </lineage>
</organism>
<dbReference type="SMART" id="SM00220">
    <property type="entry name" value="S_TKc"/>
    <property type="match status" value="1"/>
</dbReference>
<protein>
    <recommendedName>
        <fullName evidence="3">non-specific serine/threonine protein kinase</fullName>
        <ecNumber evidence="3">2.7.11.1</ecNumber>
    </recommendedName>
</protein>
<evidence type="ECO:0000256" key="10">
    <source>
        <dbReference type="ARBA" id="ARBA00047899"/>
    </source>
</evidence>
<comment type="cofactor">
    <cofactor evidence="1">
        <name>Mn(2+)</name>
        <dbReference type="ChEBI" id="CHEBI:29035"/>
    </cofactor>
</comment>
<dbReference type="GO" id="GO:0007165">
    <property type="term" value="P:signal transduction"/>
    <property type="evidence" value="ECO:0007669"/>
    <property type="project" value="InterPro"/>
</dbReference>
<dbReference type="InterPro" id="IPR011009">
    <property type="entry name" value="Kinase-like_dom_sf"/>
</dbReference>
<keyword evidence="5" id="KW-0808">Transferase</keyword>
<dbReference type="InterPro" id="IPR017441">
    <property type="entry name" value="Protein_kinase_ATP_BS"/>
</dbReference>
<evidence type="ECO:0000256" key="9">
    <source>
        <dbReference type="ARBA" id="ARBA00023211"/>
    </source>
</evidence>
<dbReference type="PROSITE" id="PS00108">
    <property type="entry name" value="PROTEIN_KINASE_ST"/>
    <property type="match status" value="1"/>
</dbReference>
<dbReference type="AlphaFoldDB" id="M8C6X3"/>
<dbReference type="GO" id="GO:0005524">
    <property type="term" value="F:ATP binding"/>
    <property type="evidence" value="ECO:0007669"/>
    <property type="project" value="UniProtKB-UniRule"/>
</dbReference>
<dbReference type="GO" id="GO:0004674">
    <property type="term" value="F:protein serine/threonine kinase activity"/>
    <property type="evidence" value="ECO:0007669"/>
    <property type="project" value="UniProtKB-KW"/>
</dbReference>
<evidence type="ECO:0000256" key="3">
    <source>
        <dbReference type="ARBA" id="ARBA00012513"/>
    </source>
</evidence>
<comment type="catalytic activity">
    <reaction evidence="10">
        <text>L-threonyl-[protein] + ATP = O-phospho-L-threonyl-[protein] + ADP + H(+)</text>
        <dbReference type="Rhea" id="RHEA:46608"/>
        <dbReference type="Rhea" id="RHEA-COMP:11060"/>
        <dbReference type="Rhea" id="RHEA-COMP:11605"/>
        <dbReference type="ChEBI" id="CHEBI:15378"/>
        <dbReference type="ChEBI" id="CHEBI:30013"/>
        <dbReference type="ChEBI" id="CHEBI:30616"/>
        <dbReference type="ChEBI" id="CHEBI:61977"/>
        <dbReference type="ChEBI" id="CHEBI:456216"/>
        <dbReference type="EC" id="2.7.11.1"/>
    </reaction>
</comment>
<evidence type="ECO:0000256" key="2">
    <source>
        <dbReference type="ARBA" id="ARBA00006234"/>
    </source>
</evidence>
<accession>M8C6X3</accession>
<evidence type="ECO:0000313" key="13">
    <source>
        <dbReference type="EnsemblPlants" id="EMT33095"/>
    </source>
</evidence>
<dbReference type="PROSITE" id="PS00107">
    <property type="entry name" value="PROTEIN_KINASE_ATP"/>
    <property type="match status" value="1"/>
</dbReference>
<keyword evidence="7" id="KW-0418">Kinase</keyword>
<dbReference type="EnsemblPlants" id="EMT33095">
    <property type="protein sequence ID" value="EMT33095"/>
    <property type="gene ID" value="F775_00664"/>
</dbReference>
<proteinExistence type="inferred from homology"/>
<dbReference type="EC" id="2.7.11.1" evidence="3"/>
<dbReference type="InterPro" id="IPR018451">
    <property type="entry name" value="NAF/FISL_domain"/>
</dbReference>
<dbReference type="Pfam" id="PF03822">
    <property type="entry name" value="NAF"/>
    <property type="match status" value="2"/>
</dbReference>
<dbReference type="InterPro" id="IPR004041">
    <property type="entry name" value="NAF_dom"/>
</dbReference>
<dbReference type="InterPro" id="IPR008271">
    <property type="entry name" value="Ser/Thr_kinase_AS"/>
</dbReference>
<reference evidence="13" key="1">
    <citation type="submission" date="2015-06" db="UniProtKB">
        <authorList>
            <consortium name="EnsemblPlants"/>
        </authorList>
    </citation>
    <scope>IDENTIFICATION</scope>
</reference>
<evidence type="ECO:0000256" key="1">
    <source>
        <dbReference type="ARBA" id="ARBA00001936"/>
    </source>
</evidence>
<comment type="similarity">
    <text evidence="2">Belongs to the protein kinase superfamily. CAMK Ser/Thr protein kinase family. SNF1 subfamily.</text>
</comment>
<dbReference type="ExpressionAtlas" id="M8C6X3">
    <property type="expression patterns" value="baseline"/>
</dbReference>
<keyword evidence="9" id="KW-0464">Manganese</keyword>
<dbReference type="Gene3D" id="1.10.510.10">
    <property type="entry name" value="Transferase(Phosphotransferase) domain 1"/>
    <property type="match status" value="1"/>
</dbReference>
<evidence type="ECO:0000256" key="4">
    <source>
        <dbReference type="ARBA" id="ARBA00022527"/>
    </source>
</evidence>
<name>M8C6X3_AEGTA</name>
<dbReference type="Gene3D" id="3.30.310.80">
    <property type="entry name" value="Kinase associated domain 1, KA1"/>
    <property type="match status" value="2"/>
</dbReference>
<dbReference type="InterPro" id="IPR000719">
    <property type="entry name" value="Prot_kinase_dom"/>
</dbReference>
<dbReference type="PROSITE" id="PS50816">
    <property type="entry name" value="NAF"/>
    <property type="match status" value="2"/>
</dbReference>
<dbReference type="SUPFAM" id="SSF56112">
    <property type="entry name" value="Protein kinase-like (PK-like)"/>
    <property type="match status" value="2"/>
</dbReference>
<dbReference type="Pfam" id="PF00069">
    <property type="entry name" value="Pkinase"/>
    <property type="match status" value="1"/>
</dbReference>
<evidence type="ECO:0000256" key="8">
    <source>
        <dbReference type="ARBA" id="ARBA00022840"/>
    </source>
</evidence>
<dbReference type="PROSITE" id="PS50011">
    <property type="entry name" value="PROTEIN_KINASE_DOM"/>
    <property type="match status" value="1"/>
</dbReference>
<dbReference type="PANTHER" id="PTHR43895:SF127">
    <property type="entry name" value="CBL-INTERACTING PROTEIN KINASE 22"/>
    <property type="match status" value="1"/>
</dbReference>
<keyword evidence="4" id="KW-0723">Serine/threonine-protein kinase</keyword>
<evidence type="ECO:0000256" key="6">
    <source>
        <dbReference type="ARBA" id="ARBA00022741"/>
    </source>
</evidence>
<evidence type="ECO:0000256" key="11">
    <source>
        <dbReference type="ARBA" id="ARBA00048679"/>
    </source>
</evidence>
<keyword evidence="8" id="KW-0067">ATP-binding</keyword>
<sequence length="559" mass="62274">MGPEDSPAAGESYSKVLQGRYELGRVLGRGGSSKVYRARDIRTGVSVAVKAVRKPHHPCSPEKAAAARRSVERELAALRRVQGHPHVMRLLDVLASRSTVYLVLELARGGTLLSAMDERGRFDEPTSRRLFVQLVSALAHVHSRGVFHRDVKPENLLLDEHGDLKLTDFGLCALADRHLRADGLAATRCGSPAYVAPEILYKKRYDAGKVDIFSGRFRCPRWFSPELRSLVGRMLDPDAGTRIKMDEIMEHPWLQQDGTSSFDIIRAPSSDPRPEVMKWEAEMEQVRELNAFDIIAFASGCDLSGLFGPLPDRVRFAVVGVVIASVLDKAEEIGREEGFVMRRKEEVGCGGIMFEAIQREIIAMVRIFSGRFRCPRWFSPELRGLVGRMLDPNPDSRIKIAEIMEHSWLQLDGTSSFGNIIRAGSSDPRPEVTKWEAEMEQVRELNAFDIIALASGCDLSGLLGPLPDRVRFAVVGVDIGSVLDKAEEIGREDGFVMRRKEEVGCGGIMFEAIGREIIALVRVSRLLEEMVMIEVERASSSEAPNLWKRLQLGLKFSNN</sequence>
<evidence type="ECO:0000256" key="7">
    <source>
        <dbReference type="ARBA" id="ARBA00022777"/>
    </source>
</evidence>